<comment type="pathway">
    <text evidence="2">Carbohydrate acid metabolism; 2-dehydro-3-deoxy-D-gluconate degradation; D-glyceraldehyde 3-phosphate and pyruvate from 2-dehydro-3-deoxy-D-gluconate: step 2/2.</text>
</comment>
<accession>A0A5C6E6G9</accession>
<dbReference type="GO" id="GO:0008675">
    <property type="term" value="F:2-dehydro-3-deoxy-phosphogluconate aldolase activity"/>
    <property type="evidence" value="ECO:0007669"/>
    <property type="project" value="UniProtKB-EC"/>
</dbReference>
<dbReference type="InterPro" id="IPR031338">
    <property type="entry name" value="KDPG/KHG_AS_2"/>
</dbReference>
<evidence type="ECO:0000313" key="9">
    <source>
        <dbReference type="EMBL" id="TWU45253.1"/>
    </source>
</evidence>
<dbReference type="PANTHER" id="PTHR30246:SF1">
    <property type="entry name" value="2-DEHYDRO-3-DEOXY-6-PHOSPHOGALACTONATE ALDOLASE-RELATED"/>
    <property type="match status" value="1"/>
</dbReference>
<evidence type="ECO:0000256" key="7">
    <source>
        <dbReference type="ARBA" id="ARBA00023270"/>
    </source>
</evidence>
<reference evidence="9 10" key="1">
    <citation type="submission" date="2019-02" db="EMBL/GenBank/DDBJ databases">
        <title>Deep-cultivation of Planctomycetes and their phenomic and genomic characterization uncovers novel biology.</title>
        <authorList>
            <person name="Wiegand S."/>
            <person name="Jogler M."/>
            <person name="Boedeker C."/>
            <person name="Pinto D."/>
            <person name="Vollmers J."/>
            <person name="Rivas-Marin E."/>
            <person name="Kohn T."/>
            <person name="Peeters S.H."/>
            <person name="Heuer A."/>
            <person name="Rast P."/>
            <person name="Oberbeckmann S."/>
            <person name="Bunk B."/>
            <person name="Jeske O."/>
            <person name="Meyerdierks A."/>
            <person name="Storesund J.E."/>
            <person name="Kallscheuer N."/>
            <person name="Luecker S."/>
            <person name="Lage O.M."/>
            <person name="Pohl T."/>
            <person name="Merkel B.J."/>
            <person name="Hornburger P."/>
            <person name="Mueller R.-W."/>
            <person name="Bruemmer F."/>
            <person name="Labrenz M."/>
            <person name="Spormann A.M."/>
            <person name="Op Den Camp H."/>
            <person name="Overmann J."/>
            <person name="Amann R."/>
            <person name="Jetten M.S.M."/>
            <person name="Mascher T."/>
            <person name="Medema M.H."/>
            <person name="Devos D.P."/>
            <person name="Kaster A.-K."/>
            <person name="Ovreas L."/>
            <person name="Rohde M."/>
            <person name="Galperin M.Y."/>
            <person name="Jogler C."/>
        </authorList>
    </citation>
    <scope>NUCLEOTIDE SEQUENCE [LARGE SCALE GENOMIC DNA]</scope>
    <source>
        <strain evidence="9 10">Q31b</strain>
    </source>
</reference>
<comment type="catalytic activity">
    <reaction evidence="1">
        <text>2-dehydro-3-deoxy-6-phospho-D-gluconate = D-glyceraldehyde 3-phosphate + pyruvate</text>
        <dbReference type="Rhea" id="RHEA:17089"/>
        <dbReference type="ChEBI" id="CHEBI:15361"/>
        <dbReference type="ChEBI" id="CHEBI:57569"/>
        <dbReference type="ChEBI" id="CHEBI:59776"/>
        <dbReference type="EC" id="4.1.2.14"/>
    </reaction>
</comment>
<dbReference type="SUPFAM" id="SSF51569">
    <property type="entry name" value="Aldolase"/>
    <property type="match status" value="1"/>
</dbReference>
<dbReference type="RefSeq" id="WP_146597989.1">
    <property type="nucleotide sequence ID" value="NZ_SJPY01000001.1"/>
</dbReference>
<dbReference type="InterPro" id="IPR000887">
    <property type="entry name" value="Aldlse_KDPG_KHG"/>
</dbReference>
<dbReference type="PROSITE" id="PS00160">
    <property type="entry name" value="ALDOLASE_KDPG_KHG_2"/>
    <property type="match status" value="1"/>
</dbReference>
<keyword evidence="8" id="KW-0119">Carbohydrate metabolism</keyword>
<dbReference type="EMBL" id="SJPY01000001">
    <property type="protein sequence ID" value="TWU45253.1"/>
    <property type="molecule type" value="Genomic_DNA"/>
</dbReference>
<dbReference type="EC" id="4.1.2.14" evidence="5"/>
<comment type="subunit">
    <text evidence="4">Homotrimer.</text>
</comment>
<comment type="caution">
    <text evidence="9">The sequence shown here is derived from an EMBL/GenBank/DDBJ whole genome shotgun (WGS) entry which is preliminary data.</text>
</comment>
<gene>
    <name evidence="9" type="primary">eda</name>
    <name evidence="9" type="ORF">Q31b_04240</name>
</gene>
<evidence type="ECO:0000256" key="3">
    <source>
        <dbReference type="ARBA" id="ARBA00006906"/>
    </source>
</evidence>
<dbReference type="OrthoDB" id="9802667at2"/>
<comment type="similarity">
    <text evidence="3">Belongs to the KHG/KDPG aldolase family.</text>
</comment>
<dbReference type="Proteomes" id="UP000315471">
    <property type="component" value="Unassembled WGS sequence"/>
</dbReference>
<dbReference type="AlphaFoldDB" id="A0A5C6E6G9"/>
<dbReference type="NCBIfam" id="TIGR01182">
    <property type="entry name" value="eda"/>
    <property type="match status" value="1"/>
</dbReference>
<dbReference type="PANTHER" id="PTHR30246">
    <property type="entry name" value="2-KETO-3-DEOXY-6-PHOSPHOGLUCONATE ALDOLASE"/>
    <property type="match status" value="1"/>
</dbReference>
<dbReference type="Gene3D" id="3.20.20.70">
    <property type="entry name" value="Aldolase class I"/>
    <property type="match status" value="1"/>
</dbReference>
<keyword evidence="10" id="KW-1185">Reference proteome</keyword>
<proteinExistence type="inferred from homology"/>
<evidence type="ECO:0000256" key="6">
    <source>
        <dbReference type="ARBA" id="ARBA00023239"/>
    </source>
</evidence>
<evidence type="ECO:0000256" key="2">
    <source>
        <dbReference type="ARBA" id="ARBA00004736"/>
    </source>
</evidence>
<keyword evidence="6" id="KW-0456">Lyase</keyword>
<evidence type="ECO:0000256" key="4">
    <source>
        <dbReference type="ARBA" id="ARBA00011233"/>
    </source>
</evidence>
<dbReference type="Pfam" id="PF01081">
    <property type="entry name" value="Aldolase"/>
    <property type="match status" value="1"/>
</dbReference>
<evidence type="ECO:0000313" key="10">
    <source>
        <dbReference type="Proteomes" id="UP000315471"/>
    </source>
</evidence>
<dbReference type="InterPro" id="IPR031337">
    <property type="entry name" value="KDPG/KHG_AS_1"/>
</dbReference>
<dbReference type="InterPro" id="IPR013785">
    <property type="entry name" value="Aldolase_TIM"/>
</dbReference>
<protein>
    <recommendedName>
        <fullName evidence="5">2-dehydro-3-deoxy-phosphogluconate aldolase</fullName>
        <ecNumber evidence="5">4.1.2.14</ecNumber>
    </recommendedName>
</protein>
<evidence type="ECO:0000256" key="5">
    <source>
        <dbReference type="ARBA" id="ARBA00013063"/>
    </source>
</evidence>
<sequence>MKSLFSADLLQRIERCAVIAVLVIDRVEHGPPLAKALLAGGIDVMELTLRTPEAIGALQAIRAEVPEMVAGIGTILTAEQVDEVVAADAAFGVAPGFNRRVVEKAQERGLPFAPGVTTASEIEAAAEMGCRELKFFPAQPSGGMAYLSATAAPYAHLGLRFIPLGGLNMGNMADYLKSDLVAAIGGSWIAPRNLIKQEDWSAITDNAAEAKRLIERIKAAS</sequence>
<organism evidence="9 10">
    <name type="scientific">Novipirellula aureliae</name>
    <dbReference type="NCBI Taxonomy" id="2527966"/>
    <lineage>
        <taxon>Bacteria</taxon>
        <taxon>Pseudomonadati</taxon>
        <taxon>Planctomycetota</taxon>
        <taxon>Planctomycetia</taxon>
        <taxon>Pirellulales</taxon>
        <taxon>Pirellulaceae</taxon>
        <taxon>Novipirellula</taxon>
    </lineage>
</organism>
<dbReference type="PROSITE" id="PS00159">
    <property type="entry name" value="ALDOLASE_KDPG_KHG_1"/>
    <property type="match status" value="1"/>
</dbReference>
<name>A0A5C6E6G9_9BACT</name>
<evidence type="ECO:0000256" key="8">
    <source>
        <dbReference type="ARBA" id="ARBA00023277"/>
    </source>
</evidence>
<dbReference type="CDD" id="cd00452">
    <property type="entry name" value="KDPG_aldolase"/>
    <property type="match status" value="1"/>
</dbReference>
<keyword evidence="7" id="KW-0704">Schiff base</keyword>
<evidence type="ECO:0000256" key="1">
    <source>
        <dbReference type="ARBA" id="ARBA00000654"/>
    </source>
</evidence>